<sequence length="26" mass="3189">MTEPLSKLHQRNSCRNDEKQIRCWSQ</sequence>
<evidence type="ECO:0000313" key="1">
    <source>
        <dbReference type="EMBL" id="JAI01878.1"/>
    </source>
</evidence>
<organism evidence="1">
    <name type="scientific">Anguilla anguilla</name>
    <name type="common">European freshwater eel</name>
    <name type="synonym">Muraena anguilla</name>
    <dbReference type="NCBI Taxonomy" id="7936"/>
    <lineage>
        <taxon>Eukaryota</taxon>
        <taxon>Metazoa</taxon>
        <taxon>Chordata</taxon>
        <taxon>Craniata</taxon>
        <taxon>Vertebrata</taxon>
        <taxon>Euteleostomi</taxon>
        <taxon>Actinopterygii</taxon>
        <taxon>Neopterygii</taxon>
        <taxon>Teleostei</taxon>
        <taxon>Anguilliformes</taxon>
        <taxon>Anguillidae</taxon>
        <taxon>Anguilla</taxon>
    </lineage>
</organism>
<proteinExistence type="predicted"/>
<dbReference type="AlphaFoldDB" id="A0A0E9XGM9"/>
<reference evidence="1" key="2">
    <citation type="journal article" date="2015" name="Fish Shellfish Immunol.">
        <title>Early steps in the European eel (Anguilla anguilla)-Vibrio vulnificus interaction in the gills: Role of the RtxA13 toxin.</title>
        <authorList>
            <person name="Callol A."/>
            <person name="Pajuelo D."/>
            <person name="Ebbesson L."/>
            <person name="Teles M."/>
            <person name="MacKenzie S."/>
            <person name="Amaro C."/>
        </authorList>
    </citation>
    <scope>NUCLEOTIDE SEQUENCE</scope>
</reference>
<accession>A0A0E9XGM9</accession>
<protein>
    <submittedName>
        <fullName evidence="1">Uncharacterized protein</fullName>
    </submittedName>
</protein>
<name>A0A0E9XGM9_ANGAN</name>
<reference evidence="1" key="1">
    <citation type="submission" date="2014-11" db="EMBL/GenBank/DDBJ databases">
        <authorList>
            <person name="Amaro Gonzalez C."/>
        </authorList>
    </citation>
    <scope>NUCLEOTIDE SEQUENCE</scope>
</reference>
<dbReference type="EMBL" id="GBXM01006700">
    <property type="protein sequence ID" value="JAI01878.1"/>
    <property type="molecule type" value="Transcribed_RNA"/>
</dbReference>